<evidence type="ECO:0000256" key="1">
    <source>
        <dbReference type="ARBA" id="ARBA00023015"/>
    </source>
</evidence>
<feature type="domain" description="HTH luxR-type" evidence="5">
    <location>
        <begin position="5"/>
        <end position="70"/>
    </location>
</feature>
<keyword evidence="3" id="KW-0804">Transcription</keyword>
<evidence type="ECO:0000256" key="2">
    <source>
        <dbReference type="ARBA" id="ARBA00023125"/>
    </source>
</evidence>
<feature type="region of interest" description="Disordered" evidence="4">
    <location>
        <begin position="86"/>
        <end position="136"/>
    </location>
</feature>
<evidence type="ECO:0000313" key="6">
    <source>
        <dbReference type="EMBL" id="HGG00702.1"/>
    </source>
</evidence>
<dbReference type="Gene3D" id="1.10.10.10">
    <property type="entry name" value="Winged helix-like DNA-binding domain superfamily/Winged helix DNA-binding domain"/>
    <property type="match status" value="1"/>
</dbReference>
<dbReference type="SMART" id="SM00421">
    <property type="entry name" value="HTH_LUXR"/>
    <property type="match status" value="1"/>
</dbReference>
<evidence type="ECO:0000259" key="5">
    <source>
        <dbReference type="PROSITE" id="PS50043"/>
    </source>
</evidence>
<protein>
    <submittedName>
        <fullName evidence="6">Response regulator transcription factor</fullName>
    </submittedName>
</protein>
<evidence type="ECO:0000256" key="3">
    <source>
        <dbReference type="ARBA" id="ARBA00023163"/>
    </source>
</evidence>
<reference evidence="6" key="1">
    <citation type="journal article" date="2020" name="mSystems">
        <title>Genome- and Community-Level Interaction Insights into Carbon Utilization and Element Cycling Functions of Hydrothermarchaeota in Hydrothermal Sediment.</title>
        <authorList>
            <person name="Zhou Z."/>
            <person name="Liu Y."/>
            <person name="Xu W."/>
            <person name="Pan J."/>
            <person name="Luo Z.H."/>
            <person name="Li M."/>
        </authorList>
    </citation>
    <scope>NUCLEOTIDE SEQUENCE [LARGE SCALE GENOMIC DNA]</scope>
    <source>
        <strain evidence="6">SpSt-374</strain>
    </source>
</reference>
<dbReference type="PANTHER" id="PTHR44688:SF16">
    <property type="entry name" value="DNA-BINDING TRANSCRIPTIONAL ACTIVATOR DEVR_DOSR"/>
    <property type="match status" value="1"/>
</dbReference>
<dbReference type="SUPFAM" id="SSF46894">
    <property type="entry name" value="C-terminal effector domain of the bipartite response regulators"/>
    <property type="match status" value="1"/>
</dbReference>
<dbReference type="CDD" id="cd06170">
    <property type="entry name" value="LuxR_C_like"/>
    <property type="match status" value="1"/>
</dbReference>
<dbReference type="GO" id="GO:0006355">
    <property type="term" value="P:regulation of DNA-templated transcription"/>
    <property type="evidence" value="ECO:0007669"/>
    <property type="project" value="InterPro"/>
</dbReference>
<dbReference type="PROSITE" id="PS50043">
    <property type="entry name" value="HTH_LUXR_2"/>
    <property type="match status" value="1"/>
</dbReference>
<dbReference type="Pfam" id="PF00196">
    <property type="entry name" value="GerE"/>
    <property type="match status" value="1"/>
</dbReference>
<gene>
    <name evidence="6" type="ORF">ENR15_08645</name>
</gene>
<organism evidence="6">
    <name type="scientific">Planktothricoides sp. SpSt-374</name>
    <dbReference type="NCBI Taxonomy" id="2282167"/>
    <lineage>
        <taxon>Bacteria</taxon>
        <taxon>Bacillati</taxon>
        <taxon>Cyanobacteriota</taxon>
        <taxon>Cyanophyceae</taxon>
        <taxon>Oscillatoriophycideae</taxon>
        <taxon>Oscillatoriales</taxon>
        <taxon>Oscillatoriaceae</taxon>
        <taxon>Planktothricoides</taxon>
    </lineage>
</organism>
<sequence length="136" mass="14616">MAGGESQTNASLSDRELQVIELVAAGLTNQEISEQLEISKRTVDNHISNILNKTRTSNRVALVRWALQSGKVCINDVNCCILPTADPKEENGVSFPHAHTDGSTGADDSWVPNGATEAIEPMEAASTEPYPEAQQI</sequence>
<keyword evidence="2" id="KW-0238">DNA-binding</keyword>
<dbReference type="PROSITE" id="PS00622">
    <property type="entry name" value="HTH_LUXR_1"/>
    <property type="match status" value="1"/>
</dbReference>
<proteinExistence type="predicted"/>
<comment type="caution">
    <text evidence="6">The sequence shown here is derived from an EMBL/GenBank/DDBJ whole genome shotgun (WGS) entry which is preliminary data.</text>
</comment>
<keyword evidence="1" id="KW-0805">Transcription regulation</keyword>
<dbReference type="GO" id="GO:0003677">
    <property type="term" value="F:DNA binding"/>
    <property type="evidence" value="ECO:0007669"/>
    <property type="project" value="UniProtKB-KW"/>
</dbReference>
<dbReference type="AlphaFoldDB" id="A0A7C3ZJX6"/>
<dbReference type="InterPro" id="IPR016032">
    <property type="entry name" value="Sig_transdc_resp-reg_C-effctor"/>
</dbReference>
<name>A0A7C3ZJX6_9CYAN</name>
<dbReference type="EMBL" id="DSPX01000085">
    <property type="protein sequence ID" value="HGG00702.1"/>
    <property type="molecule type" value="Genomic_DNA"/>
</dbReference>
<evidence type="ECO:0000256" key="4">
    <source>
        <dbReference type="SAM" id="MobiDB-lite"/>
    </source>
</evidence>
<dbReference type="PANTHER" id="PTHR44688">
    <property type="entry name" value="DNA-BINDING TRANSCRIPTIONAL ACTIVATOR DEVR_DOSR"/>
    <property type="match status" value="1"/>
</dbReference>
<dbReference type="PRINTS" id="PR00038">
    <property type="entry name" value="HTHLUXR"/>
</dbReference>
<accession>A0A7C3ZJX6</accession>
<dbReference type="InterPro" id="IPR036388">
    <property type="entry name" value="WH-like_DNA-bd_sf"/>
</dbReference>
<dbReference type="InterPro" id="IPR000792">
    <property type="entry name" value="Tscrpt_reg_LuxR_C"/>
</dbReference>